<dbReference type="SUPFAM" id="SSF53474">
    <property type="entry name" value="alpha/beta-Hydrolases"/>
    <property type="match status" value="1"/>
</dbReference>
<dbReference type="InterPro" id="IPR050261">
    <property type="entry name" value="FrsA_esterase"/>
</dbReference>
<reference evidence="3 4" key="1">
    <citation type="submission" date="2024-06" db="EMBL/GenBank/DDBJ databases">
        <title>The Natural Products Discovery Center: Release of the First 8490 Sequenced Strains for Exploring Actinobacteria Biosynthetic Diversity.</title>
        <authorList>
            <person name="Kalkreuter E."/>
            <person name="Kautsar S.A."/>
            <person name="Yang D."/>
            <person name="Bader C.D."/>
            <person name="Teijaro C.N."/>
            <person name="Fluegel L."/>
            <person name="Davis C.M."/>
            <person name="Simpson J.R."/>
            <person name="Lauterbach L."/>
            <person name="Steele A.D."/>
            <person name="Gui C."/>
            <person name="Meng S."/>
            <person name="Li G."/>
            <person name="Viehrig K."/>
            <person name="Ye F."/>
            <person name="Su P."/>
            <person name="Kiefer A.F."/>
            <person name="Nichols A."/>
            <person name="Cepeda A.J."/>
            <person name="Yan W."/>
            <person name="Fan B."/>
            <person name="Jiang Y."/>
            <person name="Adhikari A."/>
            <person name="Zheng C.-J."/>
            <person name="Schuster L."/>
            <person name="Cowan T.M."/>
            <person name="Smanski M.J."/>
            <person name="Chevrette M.G."/>
            <person name="De Carvalho L.P.S."/>
            <person name="Shen B."/>
        </authorList>
    </citation>
    <scope>NUCLEOTIDE SEQUENCE [LARGE SCALE GENOMIC DNA]</scope>
    <source>
        <strain evidence="3 4">NPDC033039</strain>
    </source>
</reference>
<dbReference type="Proteomes" id="UP001550853">
    <property type="component" value="Unassembled WGS sequence"/>
</dbReference>
<sequence>MAAAAVAAVGTACSGPRPEAVGPARISDEAGTKQVAQLTYDLGDTAYAPPGPAGGRTELRAAVTYPRQLGKGKHPLVMMVHGWADTCAAGDDPVRPYAWPCGKGARPVDNYRGYAYLGRALAEKGYIVVSASANGIQAHEQDQGHLARSALLDRHLEMWRQLADGKGPLQKLGQFTDHVDLHRVGTLGHSRGGGGVLEQALDSHKPLPGVTIRGTVALAPALNGIDAGKERITRVPVAVVAGTCDAMWDDSKIALTMTAGNPHASHHAVTGANHNFFNTVWTPGTGPRFATDDVAVEQRNLPGGRCRSTDGSGNPRQLTPAEQRRAATHYVTEFFDTYVR</sequence>
<dbReference type="PANTHER" id="PTHR22946:SF5">
    <property type="entry name" value="PEPTIDASE S9 PROLYL OLIGOPEPTIDASE CATALYTIC DOMAIN-CONTAINING PROTEIN"/>
    <property type="match status" value="1"/>
</dbReference>
<dbReference type="EMBL" id="JBEZVI010000009">
    <property type="protein sequence ID" value="MEU3711162.1"/>
    <property type="molecule type" value="Genomic_DNA"/>
</dbReference>
<evidence type="ECO:0000256" key="2">
    <source>
        <dbReference type="SAM" id="MobiDB-lite"/>
    </source>
</evidence>
<keyword evidence="3" id="KW-0378">Hydrolase</keyword>
<keyword evidence="4" id="KW-1185">Reference proteome</keyword>
<accession>A0ABV2YZJ1</accession>
<dbReference type="Gene3D" id="3.40.50.1820">
    <property type="entry name" value="alpha/beta hydrolase"/>
    <property type="match status" value="1"/>
</dbReference>
<dbReference type="PANTHER" id="PTHR22946">
    <property type="entry name" value="DIENELACTONE HYDROLASE DOMAIN-CONTAINING PROTEIN-RELATED"/>
    <property type="match status" value="1"/>
</dbReference>
<evidence type="ECO:0000256" key="1">
    <source>
        <dbReference type="ARBA" id="ARBA00008645"/>
    </source>
</evidence>
<dbReference type="InterPro" id="IPR029058">
    <property type="entry name" value="AB_hydrolase_fold"/>
</dbReference>
<comment type="caution">
    <text evidence="3">The sequence shown here is derived from an EMBL/GenBank/DDBJ whole genome shotgun (WGS) entry which is preliminary data.</text>
</comment>
<feature type="region of interest" description="Disordered" evidence="2">
    <location>
        <begin position="301"/>
        <end position="322"/>
    </location>
</feature>
<evidence type="ECO:0000313" key="4">
    <source>
        <dbReference type="Proteomes" id="UP001550853"/>
    </source>
</evidence>
<dbReference type="GO" id="GO:0016787">
    <property type="term" value="F:hydrolase activity"/>
    <property type="evidence" value="ECO:0007669"/>
    <property type="project" value="UniProtKB-KW"/>
</dbReference>
<organism evidence="3 4">
    <name type="scientific">Streptomyces catenulae</name>
    <dbReference type="NCBI Taxonomy" id="66875"/>
    <lineage>
        <taxon>Bacteria</taxon>
        <taxon>Bacillati</taxon>
        <taxon>Actinomycetota</taxon>
        <taxon>Actinomycetes</taxon>
        <taxon>Kitasatosporales</taxon>
        <taxon>Streptomycetaceae</taxon>
        <taxon>Streptomyces</taxon>
    </lineage>
</organism>
<name>A0ABV2YZJ1_9ACTN</name>
<evidence type="ECO:0000313" key="3">
    <source>
        <dbReference type="EMBL" id="MEU3711162.1"/>
    </source>
</evidence>
<proteinExistence type="inferred from homology"/>
<comment type="similarity">
    <text evidence="1">Belongs to the AB hydrolase superfamily.</text>
</comment>
<protein>
    <submittedName>
        <fullName evidence="3">Alpha/beta hydrolase</fullName>
    </submittedName>
</protein>
<dbReference type="RefSeq" id="WP_157847978.1">
    <property type="nucleotide sequence ID" value="NZ_JBEZVI010000009.1"/>
</dbReference>
<gene>
    <name evidence="3" type="ORF">AB0E61_13815</name>
</gene>